<feature type="non-terminal residue" evidence="1">
    <location>
        <position position="65"/>
    </location>
</feature>
<protein>
    <submittedName>
        <fullName evidence="1">Uncharacterized protein</fullName>
    </submittedName>
</protein>
<proteinExistence type="predicted"/>
<accession>X1FW76</accession>
<evidence type="ECO:0000313" key="1">
    <source>
        <dbReference type="EMBL" id="GAH49901.1"/>
    </source>
</evidence>
<reference evidence="1" key="1">
    <citation type="journal article" date="2014" name="Front. Microbiol.">
        <title>High frequency of phylogenetically diverse reductive dehalogenase-homologous genes in deep subseafloor sedimentary metagenomes.</title>
        <authorList>
            <person name="Kawai M."/>
            <person name="Futagami T."/>
            <person name="Toyoda A."/>
            <person name="Takaki Y."/>
            <person name="Nishi S."/>
            <person name="Hori S."/>
            <person name="Arai W."/>
            <person name="Tsubouchi T."/>
            <person name="Morono Y."/>
            <person name="Uchiyama I."/>
            <person name="Ito T."/>
            <person name="Fujiyama A."/>
            <person name="Inagaki F."/>
            <person name="Takami H."/>
        </authorList>
    </citation>
    <scope>NUCLEOTIDE SEQUENCE</scope>
    <source>
        <strain evidence="1">Expedition CK06-06</strain>
    </source>
</reference>
<dbReference type="AlphaFoldDB" id="X1FW76"/>
<organism evidence="1">
    <name type="scientific">marine sediment metagenome</name>
    <dbReference type="NCBI Taxonomy" id="412755"/>
    <lineage>
        <taxon>unclassified sequences</taxon>
        <taxon>metagenomes</taxon>
        <taxon>ecological metagenomes</taxon>
    </lineage>
</organism>
<dbReference type="EMBL" id="BARU01017881">
    <property type="protein sequence ID" value="GAH49901.1"/>
    <property type="molecule type" value="Genomic_DNA"/>
</dbReference>
<name>X1FW76_9ZZZZ</name>
<comment type="caution">
    <text evidence="1">The sequence shown here is derived from an EMBL/GenBank/DDBJ whole genome shotgun (WGS) entry which is preliminary data.</text>
</comment>
<sequence>MKQTVILAPGESRRVTFGVVPTEARTYQVLVNGLAGSFVAITPIPTPAITEFIVVMANYEVFQEA</sequence>
<gene>
    <name evidence="1" type="ORF">S03H2_29607</name>
</gene>